<dbReference type="RefSeq" id="WP_011783233.1">
    <property type="nucleotide sequence ID" value="NC_008738.1"/>
</dbReference>
<keyword evidence="2" id="KW-0614">Plasmid</keyword>
<name>A1U801_MARN8</name>
<dbReference type="EMBL" id="CP000515">
    <property type="protein sequence ID" value="ABM21120.1"/>
    <property type="molecule type" value="Genomic_DNA"/>
</dbReference>
<geneLocation type="plasmid" evidence="2 3">
    <name>pMAQU01</name>
</geneLocation>
<keyword evidence="1" id="KW-0175">Coiled coil</keyword>
<evidence type="ECO:0000313" key="3">
    <source>
        <dbReference type="Proteomes" id="UP000000998"/>
    </source>
</evidence>
<evidence type="ECO:0000313" key="2">
    <source>
        <dbReference type="EMBL" id="ABM21120.1"/>
    </source>
</evidence>
<dbReference type="OrthoDB" id="6372294at2"/>
<protein>
    <submittedName>
        <fullName evidence="2">Uncharacterized protein</fullName>
    </submittedName>
</protein>
<accession>A1U801</accession>
<proteinExistence type="predicted"/>
<dbReference type="KEGG" id="maq:Maqu_4269"/>
<reference evidence="3" key="1">
    <citation type="journal article" date="2011" name="Appl. Environ. Microbiol.">
        <title>Genomic potential of Marinobacter aquaeolei, a biogeochemical 'opportunitroph'.</title>
        <authorList>
            <person name="Singer E."/>
            <person name="Webb E.A."/>
            <person name="Nelson W.C."/>
            <person name="Heidelberg J.F."/>
            <person name="Ivanova N."/>
            <person name="Pati A."/>
            <person name="Edwards K.J."/>
        </authorList>
    </citation>
    <scope>NUCLEOTIDE SEQUENCE [LARGE SCALE GENOMIC DNA]</scope>
    <source>
        <strain evidence="3">ATCC 700491 / DSM 11845 / VT8</strain>
    </source>
</reference>
<sequence>MDDNDKNQKTEPTSHKGWWQRCRESMKETWKFTKKHAPKSAGVVGKLYYLSLISGWASLGAGMYGVPGATQVSIASFGMAKAFKLLWDQLRDIQDATEDLISKKDAPTIRLDDADEKIRHLEAIIEEQQEVMAFQQRASEELQSTHNNMIEALSNSSDKIKELEVSHKELTQALSALLKEKYVQLPTREQMRAAYKSELSAALENGSIEEVNYNSQTDDLIRIEECDSNEPLDPTHAN</sequence>
<dbReference type="Proteomes" id="UP000000998">
    <property type="component" value="Plasmid pMAQU01"/>
</dbReference>
<dbReference type="HOGENOM" id="CLU_1164754_0_0_6"/>
<dbReference type="AlphaFoldDB" id="A1U801"/>
<organism evidence="2 3">
    <name type="scientific">Marinobacter nauticus (strain ATCC 700491 / DSM 11845 / VT8)</name>
    <name type="common">Marinobacter aquaeolei</name>
    <dbReference type="NCBI Taxonomy" id="351348"/>
    <lineage>
        <taxon>Bacteria</taxon>
        <taxon>Pseudomonadati</taxon>
        <taxon>Pseudomonadota</taxon>
        <taxon>Gammaproteobacteria</taxon>
        <taxon>Pseudomonadales</taxon>
        <taxon>Marinobacteraceae</taxon>
        <taxon>Marinobacter</taxon>
    </lineage>
</organism>
<gene>
    <name evidence="2" type="ordered locus">Maqu_4269</name>
</gene>
<feature type="coiled-coil region" evidence="1">
    <location>
        <begin position="111"/>
        <end position="180"/>
    </location>
</feature>
<evidence type="ECO:0000256" key="1">
    <source>
        <dbReference type="SAM" id="Coils"/>
    </source>
</evidence>